<keyword evidence="5" id="KW-1133">Transmembrane helix</keyword>
<dbReference type="Pfam" id="PF13181">
    <property type="entry name" value="TPR_8"/>
    <property type="match status" value="1"/>
</dbReference>
<keyword evidence="7" id="KW-1185">Reference proteome</keyword>
<keyword evidence="5" id="KW-0812">Transmembrane</keyword>
<dbReference type="AlphaFoldDB" id="A0A550JKM3"/>
<dbReference type="Pfam" id="PF13174">
    <property type="entry name" value="TPR_6"/>
    <property type="match status" value="1"/>
</dbReference>
<dbReference type="Pfam" id="PF00515">
    <property type="entry name" value="TPR_1"/>
    <property type="match status" value="1"/>
</dbReference>
<dbReference type="InterPro" id="IPR019734">
    <property type="entry name" value="TPR_rpt"/>
</dbReference>
<dbReference type="PROSITE" id="PS50005">
    <property type="entry name" value="TPR"/>
    <property type="match status" value="2"/>
</dbReference>
<dbReference type="EMBL" id="VJVV01000001">
    <property type="protein sequence ID" value="TRO83723.1"/>
    <property type="molecule type" value="Genomic_DNA"/>
</dbReference>
<accession>A0A550JKM3</accession>
<dbReference type="SUPFAM" id="SSF48452">
    <property type="entry name" value="TPR-like"/>
    <property type="match status" value="1"/>
</dbReference>
<comment type="caution">
    <text evidence="6">The sequence shown here is derived from an EMBL/GenBank/DDBJ whole genome shotgun (WGS) entry which is preliminary data.</text>
</comment>
<keyword evidence="5" id="KW-0472">Membrane</keyword>
<feature type="repeat" description="TPR" evidence="4">
    <location>
        <begin position="63"/>
        <end position="96"/>
    </location>
</feature>
<feature type="transmembrane region" description="Helical" evidence="5">
    <location>
        <begin position="6"/>
        <end position="24"/>
    </location>
</feature>
<name>A0A550JKM3_9BACT</name>
<dbReference type="Gene3D" id="1.25.40.10">
    <property type="entry name" value="Tetratricopeptide repeat domain"/>
    <property type="match status" value="2"/>
</dbReference>
<evidence type="ECO:0000313" key="6">
    <source>
        <dbReference type="EMBL" id="TRO83723.1"/>
    </source>
</evidence>
<dbReference type="InterPro" id="IPR011990">
    <property type="entry name" value="TPR-like_helical_dom_sf"/>
</dbReference>
<dbReference type="InterPro" id="IPR051685">
    <property type="entry name" value="Ycf3/AcsC/BcsC/TPR_MFPF"/>
</dbReference>
<protein>
    <submittedName>
        <fullName evidence="6">Tetratricopeptide repeat protein</fullName>
    </submittedName>
</protein>
<dbReference type="PROSITE" id="PS50293">
    <property type="entry name" value="TPR_REGION"/>
    <property type="match status" value="1"/>
</dbReference>
<gene>
    <name evidence="6" type="ORF">FL622_00635</name>
</gene>
<dbReference type="OrthoDB" id="5338908at2"/>
<keyword evidence="1" id="KW-0677">Repeat</keyword>
<dbReference type="SMART" id="SM00028">
    <property type="entry name" value="TPR"/>
    <property type="match status" value="3"/>
</dbReference>
<organism evidence="6 7">
    <name type="scientific">Trichloromonas acetexigens</name>
    <dbReference type="NCBI Taxonomy" id="38815"/>
    <lineage>
        <taxon>Bacteria</taxon>
        <taxon>Pseudomonadati</taxon>
        <taxon>Thermodesulfobacteriota</taxon>
        <taxon>Desulfuromonadia</taxon>
        <taxon>Desulfuromonadales</taxon>
        <taxon>Trichloromonadaceae</taxon>
        <taxon>Trichloromonas</taxon>
    </lineage>
</organism>
<evidence type="ECO:0000313" key="7">
    <source>
        <dbReference type="Proteomes" id="UP000317155"/>
    </source>
</evidence>
<evidence type="ECO:0000256" key="5">
    <source>
        <dbReference type="SAM" id="Phobius"/>
    </source>
</evidence>
<dbReference type="PANTHER" id="PTHR44943:SF9">
    <property type="entry name" value="TPR-REPEAT-CONTAINING PROTEIN"/>
    <property type="match status" value="1"/>
</dbReference>
<dbReference type="PANTHER" id="PTHR44943">
    <property type="entry name" value="CELLULOSE SYNTHASE OPERON PROTEIN C"/>
    <property type="match status" value="1"/>
</dbReference>
<evidence type="ECO:0000256" key="3">
    <source>
        <dbReference type="ARBA" id="ARBA00023078"/>
    </source>
</evidence>
<evidence type="ECO:0000256" key="4">
    <source>
        <dbReference type="PROSITE-ProRule" id="PRU00339"/>
    </source>
</evidence>
<proteinExistence type="predicted"/>
<keyword evidence="2 4" id="KW-0802">TPR repeat</keyword>
<dbReference type="Proteomes" id="UP000317155">
    <property type="component" value="Unassembled WGS sequence"/>
</dbReference>
<sequence>MKKETFFFIAVALIVGVLVGVLVSKGGRSSAPVQGGAPAETAANLQQNIQLIEKLVAEDPSNRGAWVQLGHAYFDSRQPVKAIEAYNKALELDPNDPDVLTDQGVMFRDMGWFDRAEENFIKANELNPAHAQSLFNLGVVYRYDMNDANRAREVWTRYLQVNPSGPGSENIRRELQALGGASTLAPPR</sequence>
<keyword evidence="3" id="KW-0793">Thylakoid</keyword>
<dbReference type="RefSeq" id="WP_092052358.1">
    <property type="nucleotide sequence ID" value="NZ_FOJJ01000001.1"/>
</dbReference>
<evidence type="ECO:0000256" key="2">
    <source>
        <dbReference type="ARBA" id="ARBA00022803"/>
    </source>
</evidence>
<feature type="repeat" description="TPR" evidence="4">
    <location>
        <begin position="97"/>
        <end position="130"/>
    </location>
</feature>
<evidence type="ECO:0000256" key="1">
    <source>
        <dbReference type="ARBA" id="ARBA00022737"/>
    </source>
</evidence>
<reference evidence="6 7" key="1">
    <citation type="submission" date="2019-07" db="EMBL/GenBank/DDBJ databases">
        <title>Insights of Desulfuromonas acetexigens electromicrobiology.</title>
        <authorList>
            <person name="Katuri K."/>
            <person name="Sapireddy V."/>
            <person name="Shaw D.R."/>
            <person name="Saikaly P."/>
        </authorList>
    </citation>
    <scope>NUCLEOTIDE SEQUENCE [LARGE SCALE GENOMIC DNA]</scope>
    <source>
        <strain evidence="6 7">2873</strain>
    </source>
</reference>